<accession>A0A084SHN3</accession>
<name>A0A084SHN3_9BACT</name>
<feature type="transmembrane region" description="Helical" evidence="1">
    <location>
        <begin position="157"/>
        <end position="174"/>
    </location>
</feature>
<reference evidence="2 3" key="1">
    <citation type="submission" date="2014-07" db="EMBL/GenBank/DDBJ databases">
        <title>Draft Genome Sequence of Gephyronic Acid Producer, Cystobacter violaceus Strain Cb vi76.</title>
        <authorList>
            <person name="Stevens D.C."/>
            <person name="Young J."/>
            <person name="Carmichael R."/>
            <person name="Tan J."/>
            <person name="Taylor R.E."/>
        </authorList>
    </citation>
    <scope>NUCLEOTIDE SEQUENCE [LARGE SCALE GENOMIC DNA]</scope>
    <source>
        <strain evidence="2 3">Cb vi76</strain>
    </source>
</reference>
<proteinExistence type="predicted"/>
<protein>
    <submittedName>
        <fullName evidence="2">Uncharacterized protein</fullName>
    </submittedName>
</protein>
<feature type="transmembrane region" description="Helical" evidence="1">
    <location>
        <begin position="7"/>
        <end position="26"/>
    </location>
</feature>
<dbReference type="Proteomes" id="UP000028547">
    <property type="component" value="Unassembled WGS sequence"/>
</dbReference>
<dbReference type="InterPro" id="IPR014509">
    <property type="entry name" value="YjdF-like"/>
</dbReference>
<evidence type="ECO:0000256" key="1">
    <source>
        <dbReference type="SAM" id="Phobius"/>
    </source>
</evidence>
<dbReference type="RefSeq" id="WP_043410335.1">
    <property type="nucleotide sequence ID" value="NZ_JPMI01000310.1"/>
</dbReference>
<evidence type="ECO:0000313" key="3">
    <source>
        <dbReference type="Proteomes" id="UP000028547"/>
    </source>
</evidence>
<feature type="transmembrane region" description="Helical" evidence="1">
    <location>
        <begin position="32"/>
        <end position="51"/>
    </location>
</feature>
<feature type="transmembrane region" description="Helical" evidence="1">
    <location>
        <begin position="88"/>
        <end position="106"/>
    </location>
</feature>
<evidence type="ECO:0000313" key="2">
    <source>
        <dbReference type="EMBL" id="KFA87968.1"/>
    </source>
</evidence>
<feature type="transmembrane region" description="Helical" evidence="1">
    <location>
        <begin position="118"/>
        <end position="137"/>
    </location>
</feature>
<feature type="transmembrane region" description="Helical" evidence="1">
    <location>
        <begin position="58"/>
        <end position="76"/>
    </location>
</feature>
<comment type="caution">
    <text evidence="2">The sequence shown here is derived from an EMBL/GenBank/DDBJ whole genome shotgun (WGS) entry which is preliminary data.</text>
</comment>
<dbReference type="EMBL" id="JPMI01000310">
    <property type="protein sequence ID" value="KFA87968.1"/>
    <property type="molecule type" value="Genomic_DNA"/>
</dbReference>
<keyword evidence="1" id="KW-1133">Transmembrane helix</keyword>
<dbReference type="AlphaFoldDB" id="A0A084SHN3"/>
<organism evidence="2 3">
    <name type="scientific">Archangium violaceum Cb vi76</name>
    <dbReference type="NCBI Taxonomy" id="1406225"/>
    <lineage>
        <taxon>Bacteria</taxon>
        <taxon>Pseudomonadati</taxon>
        <taxon>Myxococcota</taxon>
        <taxon>Myxococcia</taxon>
        <taxon>Myxococcales</taxon>
        <taxon>Cystobacterineae</taxon>
        <taxon>Archangiaceae</taxon>
        <taxon>Archangium</taxon>
    </lineage>
</organism>
<keyword evidence="1" id="KW-0812">Transmembrane</keyword>
<dbReference type="Pfam" id="PF09997">
    <property type="entry name" value="DUF2238"/>
    <property type="match status" value="1"/>
</dbReference>
<sequence>MALEGRGYTLAAWSGVLLILLCLALTLEAGRWSDAFLVSGFLALSIAYLTLVRQLPAVLDLVVVLTALLNAVGWGGGLLRRVWFFDDLLHLLTPLTGAVLICLRLGQAVGPPLTARRALLWTLATALTLSAGVLWEFAEWVANSLRFPLEDTLPDLLLDTLGAMMGSALALRLMDRYPPGMWRGPARAG</sequence>
<keyword evidence="1" id="KW-0472">Membrane</keyword>
<gene>
    <name evidence="2" type="ORF">Q664_44210</name>
</gene>